<accession>A0A806K347</accession>
<feature type="binding site" evidence="4">
    <location>
        <begin position="53"/>
        <end position="57"/>
    </location>
    <ligand>
        <name>GTP</name>
        <dbReference type="ChEBI" id="CHEBI:37565"/>
    </ligand>
</feature>
<dbReference type="SUPFAM" id="SSF52490">
    <property type="entry name" value="Tubulin nucleotide-binding domain-like"/>
    <property type="match status" value="1"/>
</dbReference>
<evidence type="ECO:0000259" key="8">
    <source>
        <dbReference type="SMART" id="SM00865"/>
    </source>
</evidence>
<feature type="binding site" evidence="4">
    <location>
        <begin position="141"/>
        <end position="143"/>
    </location>
    <ligand>
        <name>GTP</name>
        <dbReference type="ChEBI" id="CHEBI:37565"/>
    </ligand>
</feature>
<protein>
    <recommendedName>
        <fullName evidence="4 5">Cell division protein FtsZ</fullName>
    </recommendedName>
</protein>
<dbReference type="InterPro" id="IPR020805">
    <property type="entry name" value="Cell_div_FtsZ_CS"/>
</dbReference>
<dbReference type="InterPro" id="IPR045061">
    <property type="entry name" value="FtsZ/CetZ"/>
</dbReference>
<dbReference type="PROSITE" id="PS01135">
    <property type="entry name" value="FTSZ_2"/>
    <property type="match status" value="1"/>
</dbReference>
<keyword evidence="2 4" id="KW-0547">Nucleotide-binding</keyword>
<comment type="subcellular location">
    <subcellularLocation>
        <location evidence="4">Cytoplasm</location>
    </subcellularLocation>
    <text evidence="4">Assembles at midcell at the inner surface of the cytoplasmic membrane.</text>
</comment>
<evidence type="ECO:0000256" key="6">
    <source>
        <dbReference type="RuleBase" id="RU000631"/>
    </source>
</evidence>
<organism evidence="9">
    <name type="scientific">uncultured bacterium contig00015</name>
    <dbReference type="NCBI Taxonomy" id="1181506"/>
    <lineage>
        <taxon>Bacteria</taxon>
        <taxon>environmental samples</taxon>
    </lineage>
</organism>
<dbReference type="GO" id="GO:0003924">
    <property type="term" value="F:GTPase activity"/>
    <property type="evidence" value="ECO:0007669"/>
    <property type="project" value="UniProtKB-UniRule"/>
</dbReference>
<feature type="binding site" evidence="4">
    <location>
        <position position="176"/>
    </location>
    <ligand>
        <name>GTP</name>
        <dbReference type="ChEBI" id="CHEBI:37565"/>
    </ligand>
</feature>
<dbReference type="InterPro" id="IPR008280">
    <property type="entry name" value="Tub_FtsZ_C"/>
</dbReference>
<evidence type="ECO:0000256" key="5">
    <source>
        <dbReference type="NCBIfam" id="TIGR00065"/>
    </source>
</evidence>
<comment type="similarity">
    <text evidence="1 4 6">Belongs to the FtsZ family.</text>
</comment>
<keyword evidence="3 4" id="KW-0342">GTP-binding</keyword>
<evidence type="ECO:0000256" key="2">
    <source>
        <dbReference type="ARBA" id="ARBA00022741"/>
    </source>
</evidence>
<dbReference type="FunFam" id="3.40.50.1440:FF:000001">
    <property type="entry name" value="Cell division protein FtsZ"/>
    <property type="match status" value="1"/>
</dbReference>
<dbReference type="SMART" id="SM00864">
    <property type="entry name" value="Tubulin"/>
    <property type="match status" value="1"/>
</dbReference>
<dbReference type="Gene3D" id="3.40.50.1440">
    <property type="entry name" value="Tubulin/FtsZ, GTPase domain"/>
    <property type="match status" value="1"/>
</dbReference>
<keyword evidence="4 6" id="KW-0132">Cell division</keyword>
<feature type="domain" description="Tubulin/FtsZ 2-layer sandwich" evidence="8">
    <location>
        <begin position="240"/>
        <end position="358"/>
    </location>
</feature>
<reference evidence="9" key="1">
    <citation type="submission" date="2012-03" db="EMBL/GenBank/DDBJ databases">
        <title>Functional metagenomics reveals considerable lignocellulase gene clusters in the gut microbiome of a wood-feeding higher termite.</title>
        <authorList>
            <person name="Liu N."/>
        </authorList>
    </citation>
    <scope>NUCLEOTIDE SEQUENCE</scope>
</reference>
<dbReference type="AlphaFoldDB" id="A0A806K347"/>
<dbReference type="GO" id="GO:0051258">
    <property type="term" value="P:protein polymerization"/>
    <property type="evidence" value="ECO:0007669"/>
    <property type="project" value="UniProtKB-UniRule"/>
</dbReference>
<dbReference type="EMBL" id="JQ844295">
    <property type="protein sequence ID" value="AGS54385.1"/>
    <property type="molecule type" value="Genomic_DNA"/>
</dbReference>
<evidence type="ECO:0000313" key="9">
    <source>
        <dbReference type="EMBL" id="AGS54385.1"/>
    </source>
</evidence>
<name>A0A806K347_9BACT</name>
<proteinExistence type="inferred from homology"/>
<dbReference type="Pfam" id="PF00091">
    <property type="entry name" value="Tubulin"/>
    <property type="match status" value="1"/>
</dbReference>
<sequence>MNIVAVREKPQMMQLNALQSQVIKFRTQDEDYKYHAAQTGPSPAVIRVVSAGGGGTNALNLMIERGLQGVDFIAVNTDVQHLQIKSKATVKLPIGSKVTGGLGAGGNPEKGEKAAIEDVEAITEVLRDSDMVFITAGMGGGTGTGSAPVIANIAREMGALTVAVVTTPFEFEGRYKMKVALDGIAKLRQAVDTIIIIPNQYLFKLIDNTTNLINAYQKSDEVLCNNVQGISELITHTGIMNIDFADVEAIMKGMGDALMGIGVGTGENRALSAVSNAIDNPLLEDTSIDGATGVLINITGPADIKLAEIQSMVDTIRSKCDPEVNLKYGLNIDPEMENCIKLMVIATGFHAVQSAAANKGGDKKSKGSDFIDYSDFVKMRERTKRPEYLSCLPPKDYQDDLDVPSVIRNHSYADETSGLGMAENG</sequence>
<dbReference type="GO" id="GO:0005525">
    <property type="term" value="F:GTP binding"/>
    <property type="evidence" value="ECO:0007669"/>
    <property type="project" value="UniProtKB-UniRule"/>
</dbReference>
<dbReference type="NCBIfam" id="TIGR00065">
    <property type="entry name" value="ftsZ"/>
    <property type="match status" value="1"/>
</dbReference>
<evidence type="ECO:0000256" key="1">
    <source>
        <dbReference type="ARBA" id="ARBA00009690"/>
    </source>
</evidence>
<dbReference type="PANTHER" id="PTHR30314">
    <property type="entry name" value="CELL DIVISION PROTEIN FTSZ-RELATED"/>
    <property type="match status" value="1"/>
</dbReference>
<dbReference type="HAMAP" id="MF_00909">
    <property type="entry name" value="FtsZ"/>
    <property type="match status" value="1"/>
</dbReference>
<evidence type="ECO:0000256" key="4">
    <source>
        <dbReference type="HAMAP-Rule" id="MF_00909"/>
    </source>
</evidence>
<keyword evidence="9" id="KW-0378">Hydrolase</keyword>
<feature type="binding site" evidence="4">
    <location>
        <position position="220"/>
    </location>
    <ligand>
        <name>GTP</name>
        <dbReference type="ChEBI" id="CHEBI:37565"/>
    </ligand>
</feature>
<dbReference type="SUPFAM" id="SSF55307">
    <property type="entry name" value="Tubulin C-terminal domain-like"/>
    <property type="match status" value="1"/>
</dbReference>
<dbReference type="PANTHER" id="PTHR30314:SF3">
    <property type="entry name" value="MITOCHONDRIAL DIVISION PROTEIN FSZA"/>
    <property type="match status" value="1"/>
</dbReference>
<dbReference type="PRINTS" id="PR00423">
    <property type="entry name" value="CELLDVISFTSZ"/>
</dbReference>
<dbReference type="GO" id="GO:0005737">
    <property type="term" value="C:cytoplasm"/>
    <property type="evidence" value="ECO:0007669"/>
    <property type="project" value="UniProtKB-SubCell"/>
</dbReference>
<dbReference type="CDD" id="cd02201">
    <property type="entry name" value="FtsZ_type1"/>
    <property type="match status" value="1"/>
</dbReference>
<dbReference type="InterPro" id="IPR024757">
    <property type="entry name" value="FtsZ_C"/>
</dbReference>
<dbReference type="GO" id="GO:0043093">
    <property type="term" value="P:FtsZ-dependent cytokinesis"/>
    <property type="evidence" value="ECO:0007669"/>
    <property type="project" value="UniProtKB-UniRule"/>
</dbReference>
<dbReference type="GO" id="GO:0032153">
    <property type="term" value="C:cell division site"/>
    <property type="evidence" value="ECO:0007669"/>
    <property type="project" value="UniProtKB-UniRule"/>
</dbReference>
<feature type="binding site" evidence="4">
    <location>
        <position position="172"/>
    </location>
    <ligand>
        <name>GTP</name>
        <dbReference type="ChEBI" id="CHEBI:37565"/>
    </ligand>
</feature>
<evidence type="ECO:0000259" key="7">
    <source>
        <dbReference type="SMART" id="SM00864"/>
    </source>
</evidence>
<dbReference type="InterPro" id="IPR036525">
    <property type="entry name" value="Tubulin/FtsZ_GTPase_sf"/>
</dbReference>
<dbReference type="SMART" id="SM00865">
    <property type="entry name" value="Tubulin_C"/>
    <property type="match status" value="1"/>
</dbReference>
<dbReference type="InterPro" id="IPR018316">
    <property type="entry name" value="Tubulin/FtsZ_2-layer-sand-dom"/>
</dbReference>
<gene>
    <name evidence="4" type="primary">ftsZ</name>
</gene>
<keyword evidence="4 6" id="KW-0717">Septation</keyword>
<evidence type="ECO:0000256" key="3">
    <source>
        <dbReference type="ARBA" id="ARBA00023134"/>
    </source>
</evidence>
<dbReference type="PROSITE" id="PS01134">
    <property type="entry name" value="FTSZ_1"/>
    <property type="match status" value="1"/>
</dbReference>
<comment type="function">
    <text evidence="4 6">Essential cell division protein that forms a contractile ring structure (Z ring) at the future cell division site. The regulation of the ring assembly controls the timing and the location of cell division. One of the functions of the FtsZ ring is to recruit other cell division proteins to the septum to produce a new cell wall between the dividing cells. Binds GTP and shows GTPase activity.</text>
</comment>
<dbReference type="GO" id="GO:0000917">
    <property type="term" value="P:division septum assembly"/>
    <property type="evidence" value="ECO:0007669"/>
    <property type="project" value="UniProtKB-KW"/>
</dbReference>
<dbReference type="InterPro" id="IPR037103">
    <property type="entry name" value="Tubulin/FtsZ-like_C"/>
</dbReference>
<dbReference type="InterPro" id="IPR003008">
    <property type="entry name" value="Tubulin_FtsZ_GTPase"/>
</dbReference>
<comment type="subunit">
    <text evidence="4">Homodimer. Polymerizes to form a dynamic ring structure in a strictly GTP-dependent manner. Interacts directly with several other division proteins.</text>
</comment>
<dbReference type="Pfam" id="PF12327">
    <property type="entry name" value="FtsZ_C"/>
    <property type="match status" value="1"/>
</dbReference>
<keyword evidence="4 6" id="KW-0131">Cell cycle</keyword>
<dbReference type="InterPro" id="IPR000158">
    <property type="entry name" value="Cell_div_FtsZ"/>
</dbReference>
<dbReference type="Gene3D" id="3.30.1330.20">
    <property type="entry name" value="Tubulin/FtsZ, C-terminal domain"/>
    <property type="match status" value="1"/>
</dbReference>
<feature type="domain" description="Tubulin/FtsZ GTPase" evidence="7">
    <location>
        <begin position="45"/>
        <end position="238"/>
    </location>
</feature>
<keyword evidence="4" id="KW-0963">Cytoplasm</keyword>